<dbReference type="Pfam" id="PF12706">
    <property type="entry name" value="Lactamase_B_2"/>
    <property type="match status" value="1"/>
</dbReference>
<dbReference type="RefSeq" id="WP_188040997.1">
    <property type="nucleotide sequence ID" value="NZ_JACVHF010000015.1"/>
</dbReference>
<evidence type="ECO:0000259" key="2">
    <source>
        <dbReference type="Pfam" id="PF12706"/>
    </source>
</evidence>
<keyword evidence="1" id="KW-0378">Hydrolase</keyword>
<evidence type="ECO:0000256" key="1">
    <source>
        <dbReference type="ARBA" id="ARBA00022801"/>
    </source>
</evidence>
<dbReference type="InterPro" id="IPR036866">
    <property type="entry name" value="RibonucZ/Hydroxyglut_hydro"/>
</dbReference>
<dbReference type="EMBL" id="JACVHF010000015">
    <property type="protein sequence ID" value="MBC9785546.1"/>
    <property type="molecule type" value="Genomic_DNA"/>
</dbReference>
<accession>A0ABR7T780</accession>
<evidence type="ECO:0000313" key="3">
    <source>
        <dbReference type="EMBL" id="MBC9785546.1"/>
    </source>
</evidence>
<reference evidence="3 4" key="1">
    <citation type="submission" date="2020-07" db="EMBL/GenBank/DDBJ databases">
        <title>Draft whole-genome sequence of Heliobacterium chlorum DSM 3682, type strain.</title>
        <authorList>
            <person name="Kyndt J.A."/>
            <person name="Meyer T.E."/>
            <person name="Imhoff J.F."/>
        </authorList>
    </citation>
    <scope>NUCLEOTIDE SEQUENCE [LARGE SCALE GENOMIC DNA]</scope>
    <source>
        <strain evidence="3 4">DSM 3682</strain>
    </source>
</reference>
<dbReference type="SUPFAM" id="SSF56281">
    <property type="entry name" value="Metallo-hydrolase/oxidoreductase"/>
    <property type="match status" value="1"/>
</dbReference>
<organism evidence="3 4">
    <name type="scientific">Heliobacterium chlorum</name>
    <dbReference type="NCBI Taxonomy" id="2698"/>
    <lineage>
        <taxon>Bacteria</taxon>
        <taxon>Bacillati</taxon>
        <taxon>Bacillota</taxon>
        <taxon>Clostridia</taxon>
        <taxon>Eubacteriales</taxon>
        <taxon>Heliobacteriaceae</taxon>
        <taxon>Heliobacterium</taxon>
    </lineage>
</organism>
<dbReference type="PANTHER" id="PTHR43546:SF9">
    <property type="entry name" value="L-ASCORBATE-6-PHOSPHATE LACTONASE ULAG-RELATED"/>
    <property type="match status" value="1"/>
</dbReference>
<comment type="caution">
    <text evidence="3">The sequence shown here is derived from an EMBL/GenBank/DDBJ whole genome shotgun (WGS) entry which is preliminary data.</text>
</comment>
<dbReference type="InterPro" id="IPR050114">
    <property type="entry name" value="UPF0173_UPF0282_UlaG_hydrolase"/>
</dbReference>
<keyword evidence="4" id="KW-1185">Reference proteome</keyword>
<dbReference type="InterPro" id="IPR001279">
    <property type="entry name" value="Metallo-B-lactamas"/>
</dbReference>
<feature type="domain" description="Metallo-beta-lactamase" evidence="2">
    <location>
        <begin position="19"/>
        <end position="212"/>
    </location>
</feature>
<dbReference type="Gene3D" id="3.60.15.10">
    <property type="entry name" value="Ribonuclease Z/Hydroxyacylglutathione hydrolase-like"/>
    <property type="match status" value="1"/>
</dbReference>
<name>A0ABR7T780_HELCL</name>
<evidence type="ECO:0000313" key="4">
    <source>
        <dbReference type="Proteomes" id="UP000617402"/>
    </source>
</evidence>
<sequence>MKIKLIRHATTILQFGGKKILIDPMLSPARAMAPVDYSPNRQNNPLVELPVTIEEFFDVDGVLLTHTHRDHFDDEAARLLPKEIPVFCQLDDKQKLNDLGFAQVYPIREKINWEGLKITRTSGQHGSGDLAKKMGPVSGYILSAPEEPTLYFAGDTIWCTEVDVALDKHQPNISVLYGGAAQFLEGGPITMTSEDVIRVCRKIPEMNVVVVHLEAFNHCVETRDAIKRALNDQGLSNSVWVPENGELLSF</sequence>
<dbReference type="Proteomes" id="UP000617402">
    <property type="component" value="Unassembled WGS sequence"/>
</dbReference>
<dbReference type="PANTHER" id="PTHR43546">
    <property type="entry name" value="UPF0173 METAL-DEPENDENT HYDROLASE MJ1163-RELATED"/>
    <property type="match status" value="1"/>
</dbReference>
<proteinExistence type="predicted"/>
<gene>
    <name evidence="3" type="ORF">H1S01_13655</name>
</gene>
<protein>
    <submittedName>
        <fullName evidence="3">MBL fold metallo-hydrolase</fullName>
    </submittedName>
</protein>